<reference evidence="5" key="1">
    <citation type="journal article" date="2019" name="Int. J. Syst. Evol. Microbiol.">
        <title>The Global Catalogue of Microorganisms (GCM) 10K type strain sequencing project: providing services to taxonomists for standard genome sequencing and annotation.</title>
        <authorList>
            <consortium name="The Broad Institute Genomics Platform"/>
            <consortium name="The Broad Institute Genome Sequencing Center for Infectious Disease"/>
            <person name="Wu L."/>
            <person name="Ma J."/>
        </authorList>
    </citation>
    <scope>NUCLEOTIDE SEQUENCE [LARGE SCALE GENOMIC DNA]</scope>
    <source>
        <strain evidence="5">CGMCC 4.1469</strain>
    </source>
</reference>
<dbReference type="EMBL" id="JBHSOD010000010">
    <property type="protein sequence ID" value="MFC5885570.1"/>
    <property type="molecule type" value="Genomic_DNA"/>
</dbReference>
<dbReference type="GO" id="GO:0008483">
    <property type="term" value="F:transaminase activity"/>
    <property type="evidence" value="ECO:0007669"/>
    <property type="project" value="UniProtKB-KW"/>
</dbReference>
<dbReference type="InterPro" id="IPR015421">
    <property type="entry name" value="PyrdxlP-dep_Trfase_major"/>
</dbReference>
<dbReference type="CDD" id="cd00610">
    <property type="entry name" value="OAT_like"/>
    <property type="match status" value="1"/>
</dbReference>
<dbReference type="Gene3D" id="3.90.1200.10">
    <property type="match status" value="1"/>
</dbReference>
<dbReference type="Gene3D" id="3.90.1150.10">
    <property type="entry name" value="Aspartate Aminotransferase, domain 1"/>
    <property type="match status" value="1"/>
</dbReference>
<dbReference type="InterPro" id="IPR002575">
    <property type="entry name" value="Aminoglycoside_PTrfase"/>
</dbReference>
<evidence type="ECO:0000313" key="4">
    <source>
        <dbReference type="EMBL" id="MFC5885570.1"/>
    </source>
</evidence>
<accession>A0ABW1EUU0</accession>
<comment type="similarity">
    <text evidence="1">Belongs to the class-III pyridoxal-phosphate-dependent aminotransferase family.</text>
</comment>
<keyword evidence="5" id="KW-1185">Reference proteome</keyword>
<protein>
    <submittedName>
        <fullName evidence="4">Aminotransferase</fullName>
    </submittedName>
</protein>
<dbReference type="InterPro" id="IPR011009">
    <property type="entry name" value="Kinase-like_dom_sf"/>
</dbReference>
<dbReference type="Proteomes" id="UP001596067">
    <property type="component" value="Unassembled WGS sequence"/>
</dbReference>
<dbReference type="Pfam" id="PF00202">
    <property type="entry name" value="Aminotran_3"/>
    <property type="match status" value="1"/>
</dbReference>
<dbReference type="SUPFAM" id="SSF56112">
    <property type="entry name" value="Protein kinase-like (PK-like)"/>
    <property type="match status" value="1"/>
</dbReference>
<dbReference type="PANTHER" id="PTHR45688">
    <property type="match status" value="1"/>
</dbReference>
<evidence type="ECO:0000256" key="1">
    <source>
        <dbReference type="ARBA" id="ARBA00008954"/>
    </source>
</evidence>
<keyword evidence="2" id="KW-0663">Pyridoxal phosphate</keyword>
<dbReference type="Pfam" id="PF01636">
    <property type="entry name" value="APH"/>
    <property type="match status" value="1"/>
</dbReference>
<proteinExistence type="inferred from homology"/>
<keyword evidence="4" id="KW-0032">Aminotransferase</keyword>
<feature type="domain" description="Aminoglycoside phosphotransferase" evidence="3">
    <location>
        <begin position="49"/>
        <end position="275"/>
    </location>
</feature>
<sequence length="1018" mass="107189">MSHEHPHPHPAGVDFFARKALPAPRIAEEDARRIAAEAFGLTVRAESLGSQQDTNFLLRHQDGGAPAAVLKIANPAFGPTEIEAQDTAADLIAAAHPELRVATVLRDHAGDRRGVTVPTTDGRVTARLLRYLPGGALSGPHHLPPRTVAAMGTIAGRVSAALRDFRHPGLDRVLQWDPQHADRVVADLAHHVAEPERRAAVEAATAAAWAELSAVADALPRQAVHLDLTDDNLVRSPDSPLGLPDGIIDFGDLTTGWAVAELAVCLSSVLRHPGAEPYHVLPAVRAFHAVRPLSADEAAALWPLVVLRAAALVVSGRQQAAVDADNAYAVTALEGEWRIFEQAVAVPSAVMSALICDTLGLPVRPAPSLPVGRPVVAGLAPAGIALLDLSTESDAMDHGAWLEPGAEDRLAAALLARGSAAVATRYGQPRLTAATTLAAESPATVATGIDLWLGAPAELRAPRDGELVAAAPGRVVLTCGLHLLDLSWTATSHAPDTAGSATPNAPATPAALATPAAPATAAGSPLNAGDLLASLPAGTRLRLALRRRRSPEVPALVRPEYAAGWLALTADPAGLLGLPATGATTSPAELLQRRGASFATVQEHYYDEPPRIERGWRHHLVSTDGRAYLDMVNNVTPLGHAHPRVERAVARQLRRLNTNSRFHYASVVEFTERLASLLPAPLDTVFLVNSGSEAVDLALRLAIGATGHHDVVALHEAYHGWTYASDAVSTSIADNPNALSSRPGWVHTVDSPNPYRGRLRGADAAGYAADAVRTVDELAASGRPAGAFVSESFYGNAGAVALPDGYLRQVYAAVRRHGGLAIADEIQVGYGRLGAWFWGFEQQDVVPDIVTVAKAMGNGHPLGAVITSRAVADRYRDQGYFFSSTGGSPVSSVAGLTVLDVLRDEDLQGNAVRVGGHLRDRLRALADRHALVGAVHGSGLYLGVELVRDRDTLEPAPEETAELCDRMLELGVVVQPTGDHLNVLKIKPPLCIDRPAADFFADALDRALTELTPHGPGR</sequence>
<keyword evidence="4" id="KW-0808">Transferase</keyword>
<comment type="caution">
    <text evidence="4">The sequence shown here is derived from an EMBL/GenBank/DDBJ whole genome shotgun (WGS) entry which is preliminary data.</text>
</comment>
<dbReference type="InterPro" id="IPR005814">
    <property type="entry name" value="Aminotrans_3"/>
</dbReference>
<dbReference type="SUPFAM" id="SSF53383">
    <property type="entry name" value="PLP-dependent transferases"/>
    <property type="match status" value="1"/>
</dbReference>
<dbReference type="PANTHER" id="PTHR45688:SF13">
    <property type="entry name" value="ALANINE--GLYOXYLATE AMINOTRANSFERASE 2-LIKE"/>
    <property type="match status" value="1"/>
</dbReference>
<name>A0ABW1EUU0_9ACTN</name>
<organism evidence="4 5">
    <name type="scientific">Kitasatospora aburaviensis</name>
    <dbReference type="NCBI Taxonomy" id="67265"/>
    <lineage>
        <taxon>Bacteria</taxon>
        <taxon>Bacillati</taxon>
        <taxon>Actinomycetota</taxon>
        <taxon>Actinomycetes</taxon>
        <taxon>Kitasatosporales</taxon>
        <taxon>Streptomycetaceae</taxon>
        <taxon>Kitasatospora</taxon>
    </lineage>
</organism>
<dbReference type="RefSeq" id="WP_313761732.1">
    <property type="nucleotide sequence ID" value="NZ_BAAAVH010000049.1"/>
</dbReference>
<dbReference type="Gene3D" id="3.40.640.10">
    <property type="entry name" value="Type I PLP-dependent aspartate aminotransferase-like (Major domain)"/>
    <property type="match status" value="1"/>
</dbReference>
<evidence type="ECO:0000313" key="5">
    <source>
        <dbReference type="Proteomes" id="UP001596067"/>
    </source>
</evidence>
<gene>
    <name evidence="4" type="ORF">ACFP0N_11370</name>
</gene>
<evidence type="ECO:0000259" key="3">
    <source>
        <dbReference type="Pfam" id="PF01636"/>
    </source>
</evidence>
<dbReference type="InterPro" id="IPR015424">
    <property type="entry name" value="PyrdxlP-dep_Trfase"/>
</dbReference>
<dbReference type="InterPro" id="IPR015422">
    <property type="entry name" value="PyrdxlP-dep_Trfase_small"/>
</dbReference>
<evidence type="ECO:0000256" key="2">
    <source>
        <dbReference type="ARBA" id="ARBA00022898"/>
    </source>
</evidence>
<dbReference type="NCBIfam" id="NF004800">
    <property type="entry name" value="PRK06149.1"/>
    <property type="match status" value="1"/>
</dbReference>